<dbReference type="InterPro" id="IPR011990">
    <property type="entry name" value="TPR-like_helical_dom_sf"/>
</dbReference>
<dbReference type="InterPro" id="IPR019734">
    <property type="entry name" value="TPR_rpt"/>
</dbReference>
<accession>A0ABS5EWG4</accession>
<organism evidence="6 7">
    <name type="scientific">Plastoroseomonas hellenica</name>
    <dbReference type="NCBI Taxonomy" id="2687306"/>
    <lineage>
        <taxon>Bacteria</taxon>
        <taxon>Pseudomonadati</taxon>
        <taxon>Pseudomonadota</taxon>
        <taxon>Alphaproteobacteria</taxon>
        <taxon>Acetobacterales</taxon>
        <taxon>Acetobacteraceae</taxon>
        <taxon>Plastoroseomonas</taxon>
    </lineage>
</organism>
<evidence type="ECO:0000256" key="2">
    <source>
        <dbReference type="ARBA" id="ARBA00022803"/>
    </source>
</evidence>
<feature type="compositionally biased region" description="Basic and acidic residues" evidence="4">
    <location>
        <begin position="552"/>
        <end position="564"/>
    </location>
</feature>
<dbReference type="EMBL" id="JAAGBB010000009">
    <property type="protein sequence ID" value="MBR0664641.1"/>
    <property type="molecule type" value="Genomic_DNA"/>
</dbReference>
<dbReference type="SUPFAM" id="SSF48452">
    <property type="entry name" value="TPR-like"/>
    <property type="match status" value="2"/>
</dbReference>
<dbReference type="PANTHER" id="PTHR45586:SF1">
    <property type="entry name" value="LIPOPOLYSACCHARIDE ASSEMBLY PROTEIN B"/>
    <property type="match status" value="1"/>
</dbReference>
<evidence type="ECO:0000256" key="3">
    <source>
        <dbReference type="PROSITE-ProRule" id="PRU00339"/>
    </source>
</evidence>
<feature type="chain" id="PRO_5046189187" evidence="5">
    <location>
        <begin position="31"/>
        <end position="574"/>
    </location>
</feature>
<keyword evidence="7" id="KW-1185">Reference proteome</keyword>
<dbReference type="InterPro" id="IPR051012">
    <property type="entry name" value="CellSynth/LPSAsmb/PSIAsmb"/>
</dbReference>
<gene>
    <name evidence="6" type="ORF">GXW71_09780</name>
</gene>
<feature type="signal peptide" evidence="5">
    <location>
        <begin position="1"/>
        <end position="30"/>
    </location>
</feature>
<dbReference type="Gene3D" id="1.25.40.10">
    <property type="entry name" value="Tetratricopeptide repeat domain"/>
    <property type="match status" value="2"/>
</dbReference>
<evidence type="ECO:0000256" key="4">
    <source>
        <dbReference type="SAM" id="MobiDB-lite"/>
    </source>
</evidence>
<dbReference type="Pfam" id="PF13432">
    <property type="entry name" value="TPR_16"/>
    <property type="match status" value="2"/>
</dbReference>
<comment type="caution">
    <text evidence="6">The sequence shown here is derived from an EMBL/GenBank/DDBJ whole genome shotgun (WGS) entry which is preliminary data.</text>
</comment>
<dbReference type="Proteomes" id="UP001196870">
    <property type="component" value="Unassembled WGS sequence"/>
</dbReference>
<feature type="region of interest" description="Disordered" evidence="4">
    <location>
        <begin position="549"/>
        <end position="574"/>
    </location>
</feature>
<sequence>MFGTPPPRRFPMLALALLAACAAGSSPDAASNGNDGIAVPDAAPARPSSYGSYLAGRLAISESDTRYAADSLLTALRLEPEEPEVLQRAFIATVLDGRPDAVRLARRLPDNPIAQLLIAGADAQAGRWERAEQRYRALPRQGVAQLLQPLLIAWAQQGRGQTDAALATLRPLLEPGRLAGLYALHAALIADVASRPREAERFIRLALSATDQPTVRLIQIAAGVLARAGREADAQRLLDDNLRTQDDLALVAGEEGRRRLLTTQPVSAAVEGIAEAQLALAAALRGQAAPEFSLLLTRLAIRLRPGFAPAMLLAADALAQEDQHAAALRLLDEVPEGDPLAPAAALRRAAVLERLGRAEDAAAALRRLAEVRPAAWQPLARLGDLERTRSRWAESVEAYDGAISRLTQVGAQDWPLFYARGIAQERAGRWPRAEADFRRALELSPEQPYVLNYLGYTWVEQGQNLAEARSMLERAVAARPTDGNIADSLGWALFKLNDMAGAVRWLERAVELEPRSSVINDHLGDAYFVAGRRHEAEFQWRRALSLGPEAGEGPRIEAKLRDGLPADAAPQPRN</sequence>
<protein>
    <submittedName>
        <fullName evidence="6">Tetratricopeptide repeat protein</fullName>
    </submittedName>
</protein>
<reference evidence="7" key="1">
    <citation type="journal article" date="2021" name="Syst. Appl. Microbiol.">
        <title>Roseomonas hellenica sp. nov., isolated from roots of wild-growing Alkanna tinctoria.</title>
        <authorList>
            <person name="Rat A."/>
            <person name="Naranjo H.D."/>
            <person name="Lebbe L."/>
            <person name="Cnockaert M."/>
            <person name="Krigas N."/>
            <person name="Grigoriadou K."/>
            <person name="Maloupa E."/>
            <person name="Willems A."/>
        </authorList>
    </citation>
    <scope>NUCLEOTIDE SEQUENCE [LARGE SCALE GENOMIC DNA]</scope>
    <source>
        <strain evidence="7">LMG 31523</strain>
    </source>
</reference>
<keyword evidence="2 3" id="KW-0802">TPR repeat</keyword>
<proteinExistence type="predicted"/>
<keyword evidence="1" id="KW-0677">Repeat</keyword>
<keyword evidence="5" id="KW-0732">Signal</keyword>
<evidence type="ECO:0000313" key="6">
    <source>
        <dbReference type="EMBL" id="MBR0664641.1"/>
    </source>
</evidence>
<feature type="repeat" description="TPR" evidence="3">
    <location>
        <begin position="414"/>
        <end position="447"/>
    </location>
</feature>
<dbReference type="PROSITE" id="PS50005">
    <property type="entry name" value="TPR"/>
    <property type="match status" value="2"/>
</dbReference>
<dbReference type="PANTHER" id="PTHR45586">
    <property type="entry name" value="TPR REPEAT-CONTAINING PROTEIN PA4667"/>
    <property type="match status" value="1"/>
</dbReference>
<evidence type="ECO:0000313" key="7">
    <source>
        <dbReference type="Proteomes" id="UP001196870"/>
    </source>
</evidence>
<evidence type="ECO:0000256" key="1">
    <source>
        <dbReference type="ARBA" id="ARBA00022737"/>
    </source>
</evidence>
<dbReference type="SMART" id="SM00028">
    <property type="entry name" value="TPR"/>
    <property type="match status" value="7"/>
</dbReference>
<name>A0ABS5EWG4_9PROT</name>
<dbReference type="Pfam" id="PF13181">
    <property type="entry name" value="TPR_8"/>
    <property type="match status" value="1"/>
</dbReference>
<feature type="repeat" description="TPR" evidence="3">
    <location>
        <begin position="483"/>
        <end position="516"/>
    </location>
</feature>
<dbReference type="RefSeq" id="WP_211852307.1">
    <property type="nucleotide sequence ID" value="NZ_JAAGBB010000009.1"/>
</dbReference>
<evidence type="ECO:0000256" key="5">
    <source>
        <dbReference type="SAM" id="SignalP"/>
    </source>
</evidence>